<keyword evidence="2" id="KW-1185">Reference proteome</keyword>
<evidence type="ECO:0000313" key="1">
    <source>
        <dbReference type="EMBL" id="CAH1984518.1"/>
    </source>
</evidence>
<proteinExistence type="predicted"/>
<dbReference type="Proteomes" id="UP001152888">
    <property type="component" value="Unassembled WGS sequence"/>
</dbReference>
<reference evidence="1" key="1">
    <citation type="submission" date="2022-03" db="EMBL/GenBank/DDBJ databases">
        <authorList>
            <person name="Sayadi A."/>
        </authorList>
    </citation>
    <scope>NUCLEOTIDE SEQUENCE</scope>
</reference>
<comment type="caution">
    <text evidence="1">The sequence shown here is derived from an EMBL/GenBank/DDBJ whole genome shotgun (WGS) entry which is preliminary data.</text>
</comment>
<dbReference type="EMBL" id="CAKOFQ010006958">
    <property type="protein sequence ID" value="CAH1984518.1"/>
    <property type="molecule type" value="Genomic_DNA"/>
</dbReference>
<protein>
    <submittedName>
        <fullName evidence="1">Uncharacterized protein</fullName>
    </submittedName>
</protein>
<dbReference type="AlphaFoldDB" id="A0A9P0KZ80"/>
<accession>A0A9P0KZ80</accession>
<gene>
    <name evidence="1" type="ORF">ACAOBT_LOCUS16145</name>
</gene>
<evidence type="ECO:0000313" key="2">
    <source>
        <dbReference type="Proteomes" id="UP001152888"/>
    </source>
</evidence>
<name>A0A9P0KZ80_ACAOB</name>
<sequence length="52" mass="6277">MQHRIWDEVPHQMHATMTLRLRECNVYGIKLVQNIIRELLQHCHPILLPTLH</sequence>
<organism evidence="1 2">
    <name type="scientific">Acanthoscelides obtectus</name>
    <name type="common">Bean weevil</name>
    <name type="synonym">Bruchus obtectus</name>
    <dbReference type="NCBI Taxonomy" id="200917"/>
    <lineage>
        <taxon>Eukaryota</taxon>
        <taxon>Metazoa</taxon>
        <taxon>Ecdysozoa</taxon>
        <taxon>Arthropoda</taxon>
        <taxon>Hexapoda</taxon>
        <taxon>Insecta</taxon>
        <taxon>Pterygota</taxon>
        <taxon>Neoptera</taxon>
        <taxon>Endopterygota</taxon>
        <taxon>Coleoptera</taxon>
        <taxon>Polyphaga</taxon>
        <taxon>Cucujiformia</taxon>
        <taxon>Chrysomeloidea</taxon>
        <taxon>Chrysomelidae</taxon>
        <taxon>Bruchinae</taxon>
        <taxon>Bruchini</taxon>
        <taxon>Acanthoscelides</taxon>
    </lineage>
</organism>